<proteinExistence type="predicted"/>
<dbReference type="InterPro" id="IPR016181">
    <property type="entry name" value="Acyl_CoA_acyltransferase"/>
</dbReference>
<feature type="domain" description="N-acetyltransferase" evidence="1">
    <location>
        <begin position="7"/>
        <end position="160"/>
    </location>
</feature>
<dbReference type="Gene3D" id="3.40.630.30">
    <property type="match status" value="1"/>
</dbReference>
<dbReference type="Proteomes" id="UP000215509">
    <property type="component" value="Unassembled WGS sequence"/>
</dbReference>
<dbReference type="Pfam" id="PF00583">
    <property type="entry name" value="Acetyltransf_1"/>
    <property type="match status" value="1"/>
</dbReference>
<dbReference type="PROSITE" id="PS51186">
    <property type="entry name" value="GNAT"/>
    <property type="match status" value="1"/>
</dbReference>
<keyword evidence="2" id="KW-0808">Transferase</keyword>
<dbReference type="RefSeq" id="WP_094017989.1">
    <property type="nucleotide sequence ID" value="NZ_NMQW01000050.1"/>
</dbReference>
<reference evidence="2 3" key="1">
    <citation type="submission" date="2017-07" db="EMBL/GenBank/DDBJ databases">
        <title>Genome sequencing and assembly of Paenibacillus rigui.</title>
        <authorList>
            <person name="Mayilraj S."/>
        </authorList>
    </citation>
    <scope>NUCLEOTIDE SEQUENCE [LARGE SCALE GENOMIC DNA]</scope>
    <source>
        <strain evidence="2 3">JCM 16352</strain>
    </source>
</reference>
<organism evidence="2 3">
    <name type="scientific">Paenibacillus rigui</name>
    <dbReference type="NCBI Taxonomy" id="554312"/>
    <lineage>
        <taxon>Bacteria</taxon>
        <taxon>Bacillati</taxon>
        <taxon>Bacillota</taxon>
        <taxon>Bacilli</taxon>
        <taxon>Bacillales</taxon>
        <taxon>Paenibacillaceae</taxon>
        <taxon>Paenibacillus</taxon>
    </lineage>
</organism>
<gene>
    <name evidence="2" type="ORF">CF651_27110</name>
</gene>
<evidence type="ECO:0000313" key="2">
    <source>
        <dbReference type="EMBL" id="OXM83204.1"/>
    </source>
</evidence>
<dbReference type="InterPro" id="IPR000182">
    <property type="entry name" value="GNAT_dom"/>
</dbReference>
<comment type="caution">
    <text evidence="2">The sequence shown here is derived from an EMBL/GenBank/DDBJ whole genome shotgun (WGS) entry which is preliminary data.</text>
</comment>
<dbReference type="SUPFAM" id="SSF55729">
    <property type="entry name" value="Acyl-CoA N-acyltransferases (Nat)"/>
    <property type="match status" value="1"/>
</dbReference>
<dbReference type="OrthoDB" id="423921at2"/>
<accession>A0A229UIL3</accession>
<name>A0A229UIL3_9BACL</name>
<protein>
    <submittedName>
        <fullName evidence="2">GNAT family N-acetyltransferase</fullName>
    </submittedName>
</protein>
<keyword evidence="3" id="KW-1185">Reference proteome</keyword>
<dbReference type="EMBL" id="NMQW01000050">
    <property type="protein sequence ID" value="OXM83204.1"/>
    <property type="molecule type" value="Genomic_DNA"/>
</dbReference>
<dbReference type="AlphaFoldDB" id="A0A229UIL3"/>
<evidence type="ECO:0000259" key="1">
    <source>
        <dbReference type="PROSITE" id="PS51186"/>
    </source>
</evidence>
<evidence type="ECO:0000313" key="3">
    <source>
        <dbReference type="Proteomes" id="UP000215509"/>
    </source>
</evidence>
<sequence length="160" mass="18210">MDLVPIFQLVPLTEHDGKALCSWVYPAPYDIYNWPAWEAMAEARQEFTDPAIRDAQYRAVLDQEGTLWGFAQLFPIVGVTRLGLGMRPDLCGQGYGVSFVRAIVEAAKQKAPANEIDLEVLTWNERAYRVYEKAGFGLTDTYERMTPRGMAEFHCMVWNP</sequence>
<dbReference type="GO" id="GO:0016747">
    <property type="term" value="F:acyltransferase activity, transferring groups other than amino-acyl groups"/>
    <property type="evidence" value="ECO:0007669"/>
    <property type="project" value="InterPro"/>
</dbReference>